<feature type="active site" description="Proton donor; for delta-elimination activity" evidence="15">
    <location>
        <position position="262"/>
    </location>
</feature>
<dbReference type="InterPro" id="IPR010663">
    <property type="entry name" value="Znf_FPG/IleRS"/>
</dbReference>
<keyword evidence="11 15" id="KW-0456">Lyase</keyword>
<evidence type="ECO:0000313" key="19">
    <source>
        <dbReference type="Proteomes" id="UP000254601"/>
    </source>
</evidence>
<comment type="subunit">
    <text evidence="3 15">Monomer.</text>
</comment>
<evidence type="ECO:0000259" key="16">
    <source>
        <dbReference type="PROSITE" id="PS51066"/>
    </source>
</evidence>
<dbReference type="SUPFAM" id="SSF46946">
    <property type="entry name" value="S13-like H2TH domain"/>
    <property type="match status" value="1"/>
</dbReference>
<feature type="domain" description="Formamidopyrimidine-DNA glycosylase catalytic" evidence="17">
    <location>
        <begin position="2"/>
        <end position="115"/>
    </location>
</feature>
<evidence type="ECO:0000256" key="10">
    <source>
        <dbReference type="ARBA" id="ARBA00023204"/>
    </source>
</evidence>
<dbReference type="HAMAP" id="MF_00103">
    <property type="entry name" value="Fapy_DNA_glycosyl"/>
    <property type="match status" value="1"/>
</dbReference>
<evidence type="ECO:0000256" key="3">
    <source>
        <dbReference type="ARBA" id="ARBA00011245"/>
    </source>
</evidence>
<dbReference type="Proteomes" id="UP000254601">
    <property type="component" value="Unassembled WGS sequence"/>
</dbReference>
<organism evidence="18 19">
    <name type="scientific">Suttonella ornithocola</name>
    <dbReference type="NCBI Taxonomy" id="279832"/>
    <lineage>
        <taxon>Bacteria</taxon>
        <taxon>Pseudomonadati</taxon>
        <taxon>Pseudomonadota</taxon>
        <taxon>Gammaproteobacteria</taxon>
        <taxon>Cardiobacteriales</taxon>
        <taxon>Cardiobacteriaceae</taxon>
        <taxon>Suttonella</taxon>
    </lineage>
</organism>
<feature type="active site" description="Schiff-base intermediate with DNA" evidence="15">
    <location>
        <position position="2"/>
    </location>
</feature>
<evidence type="ECO:0000256" key="5">
    <source>
        <dbReference type="ARBA" id="ARBA00022763"/>
    </source>
</evidence>
<protein>
    <recommendedName>
        <fullName evidence="15">Formamidopyrimidine-DNA glycosylase</fullName>
        <shortName evidence="15">Fapy-DNA glycosylase</shortName>
        <ecNumber evidence="15">3.2.2.23</ecNumber>
    </recommendedName>
    <alternativeName>
        <fullName evidence="15">DNA-(apurinic or apyrimidinic site) lyase MutM</fullName>
        <shortName evidence="15">AP lyase MutM</shortName>
        <ecNumber evidence="15">4.2.99.18</ecNumber>
    </alternativeName>
</protein>
<evidence type="ECO:0000256" key="6">
    <source>
        <dbReference type="ARBA" id="ARBA00022771"/>
    </source>
</evidence>
<evidence type="ECO:0000256" key="9">
    <source>
        <dbReference type="ARBA" id="ARBA00023125"/>
    </source>
</evidence>
<dbReference type="PANTHER" id="PTHR22993">
    <property type="entry name" value="FORMAMIDOPYRIMIDINE-DNA GLYCOSYLASE"/>
    <property type="match status" value="1"/>
</dbReference>
<keyword evidence="9 15" id="KW-0238">DNA-binding</keyword>
<keyword evidence="6 15" id="KW-0863">Zinc-finger</keyword>
<dbReference type="NCBIfam" id="TIGR00577">
    <property type="entry name" value="fpg"/>
    <property type="match status" value="1"/>
</dbReference>
<dbReference type="Gene3D" id="1.10.8.50">
    <property type="match status" value="1"/>
</dbReference>
<dbReference type="GO" id="GO:0006284">
    <property type="term" value="P:base-excision repair"/>
    <property type="evidence" value="ECO:0007669"/>
    <property type="project" value="InterPro"/>
</dbReference>
<dbReference type="PANTHER" id="PTHR22993:SF9">
    <property type="entry name" value="FORMAMIDOPYRIMIDINE-DNA GLYCOSYLASE"/>
    <property type="match status" value="1"/>
</dbReference>
<dbReference type="InterPro" id="IPR000214">
    <property type="entry name" value="Znf_DNA_glyclase/AP_lyase"/>
</dbReference>
<keyword evidence="13 15" id="KW-0326">Glycosidase</keyword>
<dbReference type="PROSITE" id="PS01242">
    <property type="entry name" value="ZF_FPG_1"/>
    <property type="match status" value="1"/>
</dbReference>
<dbReference type="SUPFAM" id="SSF81624">
    <property type="entry name" value="N-terminal domain of MutM-like DNA repair proteins"/>
    <property type="match status" value="1"/>
</dbReference>
<comment type="cofactor">
    <cofactor evidence="15">
        <name>Zn(2+)</name>
        <dbReference type="ChEBI" id="CHEBI:29105"/>
    </cofactor>
    <text evidence="15">Binds 1 zinc ion per subunit.</text>
</comment>
<dbReference type="InterPro" id="IPR010979">
    <property type="entry name" value="Ribosomal_uS13-like_H2TH"/>
</dbReference>
<comment type="catalytic activity">
    <reaction evidence="1 15">
        <text>Hydrolysis of DNA containing ring-opened 7-methylguanine residues, releasing 2,6-diamino-4-hydroxy-5-(N-methyl)formamidopyrimidine.</text>
        <dbReference type="EC" id="3.2.2.23"/>
    </reaction>
</comment>
<dbReference type="InterPro" id="IPR020629">
    <property type="entry name" value="FPG_Glyclase"/>
</dbReference>
<keyword evidence="19" id="KW-1185">Reference proteome</keyword>
<reference evidence="18 19" key="1">
    <citation type="submission" date="2018-06" db="EMBL/GenBank/DDBJ databases">
        <authorList>
            <consortium name="Pathogen Informatics"/>
            <person name="Doyle S."/>
        </authorList>
    </citation>
    <scope>NUCLEOTIDE SEQUENCE [LARGE SCALE GENOMIC DNA]</scope>
    <source>
        <strain evidence="18 19">NCTC13337</strain>
    </source>
</reference>
<feature type="domain" description="FPG-type" evidence="16">
    <location>
        <begin position="238"/>
        <end position="272"/>
    </location>
</feature>
<evidence type="ECO:0000259" key="17">
    <source>
        <dbReference type="PROSITE" id="PS51068"/>
    </source>
</evidence>
<dbReference type="GO" id="GO:0034039">
    <property type="term" value="F:8-oxo-7,8-dihydroguanine DNA N-glycosylase activity"/>
    <property type="evidence" value="ECO:0007669"/>
    <property type="project" value="TreeGrafter"/>
</dbReference>
<dbReference type="FunFam" id="1.10.8.50:FF:000003">
    <property type="entry name" value="Formamidopyrimidine-DNA glycosylase"/>
    <property type="match status" value="1"/>
</dbReference>
<sequence>MPELPEVETTRFGLAPHLIGQKITATESRVSKLRWMIDSVALLGLVDRKIVAIERRGKYLLIKTDDAEKALLLHLGMSGSLRLTAPNAPLKKHDHFLLTVEKQQQMRLHDPRRFGHIEVINPNQTHPLLASLGLEPLSDAFTAQYLYQSTRHRRCSIKAHIMNQKIVVGVGNIYATEALFLAGIRPQRPAHKITKKEAEKLTIHIKNELTRAIAIGGTTLRDFIHPDGTNGYFQQTLKVYGRVDEPCVNCGGLIKNTVITNRASAYCPNCQK</sequence>
<evidence type="ECO:0000313" key="18">
    <source>
        <dbReference type="EMBL" id="SUO95769.1"/>
    </source>
</evidence>
<evidence type="ECO:0000256" key="1">
    <source>
        <dbReference type="ARBA" id="ARBA00001668"/>
    </source>
</evidence>
<evidence type="ECO:0000256" key="11">
    <source>
        <dbReference type="ARBA" id="ARBA00023239"/>
    </source>
</evidence>
<dbReference type="EMBL" id="UHIC01000001">
    <property type="protein sequence ID" value="SUO95769.1"/>
    <property type="molecule type" value="Genomic_DNA"/>
</dbReference>
<dbReference type="SMART" id="SM00898">
    <property type="entry name" value="Fapy_DNA_glyco"/>
    <property type="match status" value="1"/>
</dbReference>
<dbReference type="Pfam" id="PF06827">
    <property type="entry name" value="zf-FPG_IleRS"/>
    <property type="match status" value="1"/>
</dbReference>
<dbReference type="Pfam" id="PF01149">
    <property type="entry name" value="Fapy_DNA_glyco"/>
    <property type="match status" value="1"/>
</dbReference>
<comment type="function">
    <text evidence="15">Involved in base excision repair of DNA damaged by oxidation or by mutagenic agents. Acts as DNA glycosylase that recognizes and removes damaged bases. Has a preference for oxidized purines, such as 7,8-dihydro-8-oxoguanine (8-oxoG). Has AP (apurinic/apyrimidinic) lyase activity and introduces nicks in the DNA strand. Cleaves the DNA backbone by beta-delta elimination to generate a single-strand break at the site of the removed base with both 3'- and 5'-phosphates.</text>
</comment>
<keyword evidence="7 15" id="KW-0378">Hydrolase</keyword>
<feature type="binding site" evidence="15">
    <location>
        <position position="112"/>
    </location>
    <ligand>
        <name>DNA</name>
        <dbReference type="ChEBI" id="CHEBI:16991"/>
    </ligand>
</feature>
<feature type="binding site" evidence="15">
    <location>
        <position position="93"/>
    </location>
    <ligand>
        <name>DNA</name>
        <dbReference type="ChEBI" id="CHEBI:16991"/>
    </ligand>
</feature>
<dbReference type="SMART" id="SM01232">
    <property type="entry name" value="H2TH"/>
    <property type="match status" value="1"/>
</dbReference>
<evidence type="ECO:0000256" key="7">
    <source>
        <dbReference type="ARBA" id="ARBA00022801"/>
    </source>
</evidence>
<evidence type="ECO:0000256" key="12">
    <source>
        <dbReference type="ARBA" id="ARBA00023268"/>
    </source>
</evidence>
<feature type="active site" description="Proton donor" evidence="15">
    <location>
        <position position="3"/>
    </location>
</feature>
<evidence type="ECO:0000256" key="2">
    <source>
        <dbReference type="ARBA" id="ARBA00009409"/>
    </source>
</evidence>
<evidence type="ECO:0000256" key="4">
    <source>
        <dbReference type="ARBA" id="ARBA00022723"/>
    </source>
</evidence>
<accession>A0A380MT25</accession>
<evidence type="ECO:0000256" key="14">
    <source>
        <dbReference type="ARBA" id="ARBA00044632"/>
    </source>
</evidence>
<dbReference type="RefSeq" id="WP_072576632.1">
    <property type="nucleotide sequence ID" value="NZ_LWHB01000087.1"/>
</dbReference>
<feature type="binding site" evidence="15">
    <location>
        <position position="153"/>
    </location>
    <ligand>
        <name>DNA</name>
        <dbReference type="ChEBI" id="CHEBI:16991"/>
    </ligand>
</feature>
<dbReference type="AlphaFoldDB" id="A0A380MT25"/>
<dbReference type="OrthoDB" id="9800855at2"/>
<dbReference type="InterPro" id="IPR012319">
    <property type="entry name" value="FPG_cat"/>
</dbReference>
<gene>
    <name evidence="15 18" type="primary">mutM</name>
    <name evidence="15" type="synonym">fpg</name>
    <name evidence="18" type="ORF">NCTC13337_01575</name>
</gene>
<dbReference type="GO" id="GO:0140078">
    <property type="term" value="F:class I DNA-(apurinic or apyrimidinic site) endonuclease activity"/>
    <property type="evidence" value="ECO:0007669"/>
    <property type="project" value="UniProtKB-EC"/>
</dbReference>
<dbReference type="PROSITE" id="PS51066">
    <property type="entry name" value="ZF_FPG_2"/>
    <property type="match status" value="1"/>
</dbReference>
<proteinExistence type="inferred from homology"/>
<dbReference type="InterPro" id="IPR035937">
    <property type="entry name" value="FPG_N"/>
</dbReference>
<dbReference type="NCBIfam" id="NF002211">
    <property type="entry name" value="PRK01103.1"/>
    <property type="match status" value="1"/>
</dbReference>
<dbReference type="GO" id="GO:0003684">
    <property type="term" value="F:damaged DNA binding"/>
    <property type="evidence" value="ECO:0007669"/>
    <property type="project" value="InterPro"/>
</dbReference>
<keyword evidence="8 15" id="KW-0862">Zinc</keyword>
<dbReference type="EC" id="3.2.2.23" evidence="15"/>
<dbReference type="CDD" id="cd08966">
    <property type="entry name" value="EcFpg-like_N"/>
    <property type="match status" value="1"/>
</dbReference>
<name>A0A380MT25_9GAMM</name>
<dbReference type="EC" id="4.2.99.18" evidence="15"/>
<comment type="similarity">
    <text evidence="2 15">Belongs to the FPG family.</text>
</comment>
<dbReference type="InterPro" id="IPR015886">
    <property type="entry name" value="H2TH_FPG"/>
</dbReference>
<evidence type="ECO:0000256" key="8">
    <source>
        <dbReference type="ARBA" id="ARBA00022833"/>
    </source>
</evidence>
<dbReference type="InterPro" id="IPR015887">
    <property type="entry name" value="DNA_glyclase_Znf_dom_DNA_BS"/>
</dbReference>
<keyword evidence="5 15" id="KW-0227">DNA damage</keyword>
<feature type="active site" description="Proton donor; for beta-elimination activity" evidence="15">
    <location>
        <position position="58"/>
    </location>
</feature>
<comment type="catalytic activity">
    <reaction evidence="14 15">
        <text>2'-deoxyribonucleotide-(2'-deoxyribose 5'-phosphate)-2'-deoxyribonucleotide-DNA = a 3'-end 2'-deoxyribonucleotide-(2,3-dehydro-2,3-deoxyribose 5'-phosphate)-DNA + a 5'-end 5'-phospho-2'-deoxyribonucleoside-DNA + H(+)</text>
        <dbReference type="Rhea" id="RHEA:66592"/>
        <dbReference type="Rhea" id="RHEA-COMP:13180"/>
        <dbReference type="Rhea" id="RHEA-COMP:16897"/>
        <dbReference type="Rhea" id="RHEA-COMP:17067"/>
        <dbReference type="ChEBI" id="CHEBI:15378"/>
        <dbReference type="ChEBI" id="CHEBI:136412"/>
        <dbReference type="ChEBI" id="CHEBI:157695"/>
        <dbReference type="ChEBI" id="CHEBI:167181"/>
        <dbReference type="EC" id="4.2.99.18"/>
    </reaction>
</comment>
<keyword evidence="4 15" id="KW-0479">Metal-binding</keyword>
<dbReference type="PROSITE" id="PS51068">
    <property type="entry name" value="FPG_CAT"/>
    <property type="match status" value="1"/>
</dbReference>
<keyword evidence="10 15" id="KW-0234">DNA repair</keyword>
<keyword evidence="12 15" id="KW-0511">Multifunctional enzyme</keyword>
<evidence type="ECO:0000256" key="13">
    <source>
        <dbReference type="ARBA" id="ARBA00023295"/>
    </source>
</evidence>
<dbReference type="SUPFAM" id="SSF57716">
    <property type="entry name" value="Glucocorticoid receptor-like (DNA-binding domain)"/>
    <property type="match status" value="1"/>
</dbReference>
<dbReference type="Gene3D" id="3.20.190.10">
    <property type="entry name" value="MutM-like, N-terminal"/>
    <property type="match status" value="1"/>
</dbReference>
<dbReference type="Pfam" id="PF06831">
    <property type="entry name" value="H2TH"/>
    <property type="match status" value="1"/>
</dbReference>
<dbReference type="GO" id="GO:0008270">
    <property type="term" value="F:zinc ion binding"/>
    <property type="evidence" value="ECO:0007669"/>
    <property type="project" value="UniProtKB-UniRule"/>
</dbReference>
<evidence type="ECO:0000256" key="15">
    <source>
        <dbReference type="HAMAP-Rule" id="MF_00103"/>
    </source>
</evidence>